<reference evidence="7" key="1">
    <citation type="submission" date="2016-07" db="EMBL/GenBank/DDBJ databases">
        <authorList>
            <person name="Jaenicke Sebastian"/>
        </authorList>
    </citation>
    <scope>NUCLEOTIDE SEQUENCE [LARGE SCALE GENOMIC DNA]</scope>
</reference>
<dbReference type="InterPro" id="IPR027417">
    <property type="entry name" value="P-loop_NTPase"/>
</dbReference>
<dbReference type="EMBL" id="LT604072">
    <property type="protein sequence ID" value="SCB03812.1"/>
    <property type="molecule type" value="Genomic_DNA"/>
</dbReference>
<dbReference type="InterPro" id="IPR003593">
    <property type="entry name" value="AAA+_ATPase"/>
</dbReference>
<dbReference type="AlphaFoldDB" id="A0A1C3TKS2"/>
<dbReference type="PROSITE" id="PS50893">
    <property type="entry name" value="ABC_TRANSPORTER_2"/>
    <property type="match status" value="1"/>
</dbReference>
<evidence type="ECO:0000313" key="6">
    <source>
        <dbReference type="EMBL" id="SCB03812.1"/>
    </source>
</evidence>
<dbReference type="PANTHER" id="PTHR43117:SF4">
    <property type="entry name" value="OSMOPROTECTANT IMPORT ATP-BINDING PROTEIN OSMV"/>
    <property type="match status" value="1"/>
</dbReference>
<dbReference type="PANTHER" id="PTHR43117">
    <property type="entry name" value="OSMOPROTECTANT IMPORT ATP-BINDING PROTEIN OSMV"/>
    <property type="match status" value="1"/>
</dbReference>
<dbReference type="Proteomes" id="UP000093071">
    <property type="component" value="Chromosome I"/>
</dbReference>
<sequence>MLERMFELHQVTRRYGDALALDRVDLRIAPGRSTALIGPSGAGKSSVLRMLLGLEWPDAGQVRFQGEPLRRDTLLAQRRRIGYVIQEGGLFPHLSARDNATLLAHTLGWARPQIDARLHELAALCRLPEALLARYPAELSGGQRQRVGLIRALLLDPPVLLLDEPLGALDPIVRHELQTQMRELFALLGKTVVLVTHDVAEAAYLGDTLVLMRNGRIVQQGSVRDLLDAPAEPFVGQFLHAQRTLEDAQ</sequence>
<evidence type="ECO:0000256" key="4">
    <source>
        <dbReference type="ARBA" id="ARBA00022840"/>
    </source>
</evidence>
<evidence type="ECO:0000313" key="7">
    <source>
        <dbReference type="Proteomes" id="UP000093071"/>
    </source>
</evidence>
<dbReference type="SUPFAM" id="SSF52540">
    <property type="entry name" value="P-loop containing nucleoside triphosphate hydrolases"/>
    <property type="match status" value="1"/>
</dbReference>
<feature type="domain" description="ABC transporter" evidence="5">
    <location>
        <begin position="6"/>
        <end position="239"/>
    </location>
</feature>
<comment type="similarity">
    <text evidence="1">Belongs to the ABC transporter superfamily.</text>
</comment>
<gene>
    <name evidence="6" type="ORF">BN444_01918</name>
</gene>
<name>A0A1C3TKS2_XANCT</name>
<dbReference type="GO" id="GO:0015697">
    <property type="term" value="P:quaternary ammonium group transport"/>
    <property type="evidence" value="ECO:0007669"/>
    <property type="project" value="UniProtKB-ARBA"/>
</dbReference>
<dbReference type="PROSITE" id="PS00211">
    <property type="entry name" value="ABC_TRANSPORTER_1"/>
    <property type="match status" value="1"/>
</dbReference>
<dbReference type="GO" id="GO:0005524">
    <property type="term" value="F:ATP binding"/>
    <property type="evidence" value="ECO:0007669"/>
    <property type="project" value="UniProtKB-KW"/>
</dbReference>
<proteinExistence type="inferred from homology"/>
<evidence type="ECO:0000256" key="2">
    <source>
        <dbReference type="ARBA" id="ARBA00022448"/>
    </source>
</evidence>
<evidence type="ECO:0000259" key="5">
    <source>
        <dbReference type="PROSITE" id="PS50893"/>
    </source>
</evidence>
<organism evidence="6 7">
    <name type="scientific">Xanthomonas translucens pv. translucens DSM 18974</name>
    <dbReference type="NCBI Taxonomy" id="1261556"/>
    <lineage>
        <taxon>Bacteria</taxon>
        <taxon>Pseudomonadati</taxon>
        <taxon>Pseudomonadota</taxon>
        <taxon>Gammaproteobacteria</taxon>
        <taxon>Lysobacterales</taxon>
        <taxon>Lysobacteraceae</taxon>
        <taxon>Xanthomonas</taxon>
        <taxon>Xanthomonas translucens group</taxon>
    </lineage>
</organism>
<dbReference type="SMART" id="SM00382">
    <property type="entry name" value="AAA"/>
    <property type="match status" value="1"/>
</dbReference>
<dbReference type="InterPro" id="IPR017871">
    <property type="entry name" value="ABC_transporter-like_CS"/>
</dbReference>
<keyword evidence="3" id="KW-0547">Nucleotide-binding</keyword>
<keyword evidence="2" id="KW-0813">Transport</keyword>
<dbReference type="FunFam" id="3.40.50.300:FF:000425">
    <property type="entry name" value="Probable ABC transporter, ATP-binding subunit"/>
    <property type="match status" value="1"/>
</dbReference>
<dbReference type="PATRIC" id="fig|1261556.5.peg.1079"/>
<dbReference type="GO" id="GO:0016887">
    <property type="term" value="F:ATP hydrolysis activity"/>
    <property type="evidence" value="ECO:0007669"/>
    <property type="project" value="InterPro"/>
</dbReference>
<dbReference type="Gene3D" id="3.40.50.300">
    <property type="entry name" value="P-loop containing nucleotide triphosphate hydrolases"/>
    <property type="match status" value="1"/>
</dbReference>
<keyword evidence="4 6" id="KW-0067">ATP-binding</keyword>
<dbReference type="InterPro" id="IPR003439">
    <property type="entry name" value="ABC_transporter-like_ATP-bd"/>
</dbReference>
<evidence type="ECO:0000256" key="1">
    <source>
        <dbReference type="ARBA" id="ARBA00005417"/>
    </source>
</evidence>
<protein>
    <submittedName>
        <fullName evidence="6">ABC transporter, ATP-binding protein</fullName>
    </submittedName>
</protein>
<accession>A0A1C3TKS2</accession>
<evidence type="ECO:0000256" key="3">
    <source>
        <dbReference type="ARBA" id="ARBA00022741"/>
    </source>
</evidence>
<dbReference type="Pfam" id="PF00005">
    <property type="entry name" value="ABC_tran"/>
    <property type="match status" value="1"/>
</dbReference>